<dbReference type="Proteomes" id="UP000006038">
    <property type="component" value="Unassembled WGS sequence"/>
</dbReference>
<organism evidence="1">
    <name type="scientific">Oryza brachyantha</name>
    <name type="common">malo sina</name>
    <dbReference type="NCBI Taxonomy" id="4533"/>
    <lineage>
        <taxon>Eukaryota</taxon>
        <taxon>Viridiplantae</taxon>
        <taxon>Streptophyta</taxon>
        <taxon>Embryophyta</taxon>
        <taxon>Tracheophyta</taxon>
        <taxon>Spermatophyta</taxon>
        <taxon>Magnoliopsida</taxon>
        <taxon>Liliopsida</taxon>
        <taxon>Poales</taxon>
        <taxon>Poaceae</taxon>
        <taxon>BOP clade</taxon>
        <taxon>Oryzoideae</taxon>
        <taxon>Oryzeae</taxon>
        <taxon>Oryzinae</taxon>
        <taxon>Oryza</taxon>
    </lineage>
</organism>
<evidence type="ECO:0000313" key="1">
    <source>
        <dbReference type="EnsemblPlants" id="OB0097G10070.1"/>
    </source>
</evidence>
<name>J3KV09_ORYBR</name>
<keyword evidence="2" id="KW-1185">Reference proteome</keyword>
<dbReference type="EnsemblPlants" id="OB0097G10070.1">
    <property type="protein sequence ID" value="OB0097G10070.1"/>
    <property type="gene ID" value="OB0097G10070"/>
</dbReference>
<dbReference type="HOGENOM" id="CLU_2691722_0_0_1"/>
<evidence type="ECO:0000313" key="2">
    <source>
        <dbReference type="Proteomes" id="UP000006038"/>
    </source>
</evidence>
<protein>
    <submittedName>
        <fullName evidence="1">Uncharacterized protein</fullName>
    </submittedName>
</protein>
<dbReference type="Gramene" id="OB0097G10070.1">
    <property type="protein sequence ID" value="OB0097G10070.1"/>
    <property type="gene ID" value="OB0097G10070"/>
</dbReference>
<sequence length="74" mass="8768">MYKPLVRSNLSYYDMLKETTYCCFYFSPSNFFLFILFKHRDGTEKVFTVPPRVEKPNKSMPTHLLTCVNKTSCI</sequence>
<dbReference type="AlphaFoldDB" id="J3KV09"/>
<reference evidence="1" key="1">
    <citation type="submission" date="2015-06" db="UniProtKB">
        <authorList>
            <consortium name="EnsemblPlants"/>
        </authorList>
    </citation>
    <scope>IDENTIFICATION</scope>
</reference>
<proteinExistence type="predicted"/>
<accession>J3KV09</accession>